<keyword evidence="2" id="KW-0732">Signal</keyword>
<feature type="compositionally biased region" description="Gly residues" evidence="1">
    <location>
        <begin position="139"/>
        <end position="151"/>
    </location>
</feature>
<evidence type="ECO:0008006" key="5">
    <source>
        <dbReference type="Google" id="ProtNLM"/>
    </source>
</evidence>
<dbReference type="RefSeq" id="WP_210024558.1">
    <property type="nucleotide sequence ID" value="NZ_JAGINU010000001.1"/>
</dbReference>
<evidence type="ECO:0000256" key="1">
    <source>
        <dbReference type="SAM" id="MobiDB-lite"/>
    </source>
</evidence>
<reference evidence="3 4" key="1">
    <citation type="submission" date="2021-03" db="EMBL/GenBank/DDBJ databases">
        <title>Sequencing the genomes of 1000 actinobacteria strains.</title>
        <authorList>
            <person name="Klenk H.-P."/>
        </authorList>
    </citation>
    <scope>NUCLEOTIDE SEQUENCE [LARGE SCALE GENOMIC DNA]</scope>
    <source>
        <strain evidence="3 4">DSM 45256</strain>
    </source>
</reference>
<feature type="compositionally biased region" description="Low complexity" evidence="1">
    <location>
        <begin position="91"/>
        <end position="138"/>
    </location>
</feature>
<dbReference type="Proteomes" id="UP001519295">
    <property type="component" value="Unassembled WGS sequence"/>
</dbReference>
<feature type="chain" id="PRO_5046425389" description="Pecanex-like protein 1" evidence="2">
    <location>
        <begin position="31"/>
        <end position="346"/>
    </location>
</feature>
<feature type="region of interest" description="Disordered" evidence="1">
    <location>
        <begin position="317"/>
        <end position="346"/>
    </location>
</feature>
<sequence>MRPTTASRRRMTAAATFVACLLVAGPAAYAAGAATADGENPAAENVAESGTGSGVTGTGAGAGHDHSSSSAAAQQPDADDAGDGGSGAEGTGDQDAAAQGASGQDAPAQGAPAQGAPAQGAPAQDGSAQDDPAQAPAQGGDGDGDGPGGDDAAGANDGPDQAAAAALDVLASDCTGSELQPHDGFQKAPRCVSTSFGEVADAERSPSLLITDAPEQVAAGQDFSITVSTRNLVRDRFLGAAQGGYYVESSLLNGEGLQRGHFHTACRALANSDEAPDSAPDPLFFEATEDGGGGSTPDSVTIQVPGVEQAGELQCTSWAGDGSHRTPMMQRANQTPAVDSVRIEVG</sequence>
<dbReference type="InterPro" id="IPR006311">
    <property type="entry name" value="TAT_signal"/>
</dbReference>
<dbReference type="EMBL" id="JAGINU010000001">
    <property type="protein sequence ID" value="MBP2364516.1"/>
    <property type="molecule type" value="Genomic_DNA"/>
</dbReference>
<feature type="region of interest" description="Disordered" evidence="1">
    <location>
        <begin position="273"/>
        <end position="296"/>
    </location>
</feature>
<protein>
    <recommendedName>
        <fullName evidence="5">Pecanex-like protein 1</fullName>
    </recommendedName>
</protein>
<feature type="signal peptide" evidence="2">
    <location>
        <begin position="1"/>
        <end position="30"/>
    </location>
</feature>
<feature type="compositionally biased region" description="Low complexity" evidence="1">
    <location>
        <begin position="33"/>
        <end position="50"/>
    </location>
</feature>
<comment type="caution">
    <text evidence="3">The sequence shown here is derived from an EMBL/GenBank/DDBJ whole genome shotgun (WGS) entry which is preliminary data.</text>
</comment>
<organism evidence="3 4">
    <name type="scientific">Pseudonocardia parietis</name>
    <dbReference type="NCBI Taxonomy" id="570936"/>
    <lineage>
        <taxon>Bacteria</taxon>
        <taxon>Bacillati</taxon>
        <taxon>Actinomycetota</taxon>
        <taxon>Actinomycetes</taxon>
        <taxon>Pseudonocardiales</taxon>
        <taxon>Pseudonocardiaceae</taxon>
        <taxon>Pseudonocardia</taxon>
    </lineage>
</organism>
<feature type="region of interest" description="Disordered" evidence="1">
    <location>
        <begin position="33"/>
        <end position="159"/>
    </location>
</feature>
<evidence type="ECO:0000256" key="2">
    <source>
        <dbReference type="SAM" id="SignalP"/>
    </source>
</evidence>
<dbReference type="PROSITE" id="PS51318">
    <property type="entry name" value="TAT"/>
    <property type="match status" value="1"/>
</dbReference>
<keyword evidence="4" id="KW-1185">Reference proteome</keyword>
<gene>
    <name evidence="3" type="ORF">JOF36_000212</name>
</gene>
<proteinExistence type="predicted"/>
<feature type="compositionally biased region" description="Gly residues" evidence="1">
    <location>
        <begin position="51"/>
        <end position="62"/>
    </location>
</feature>
<evidence type="ECO:0000313" key="3">
    <source>
        <dbReference type="EMBL" id="MBP2364516.1"/>
    </source>
</evidence>
<accession>A0ABS4VKS3</accession>
<evidence type="ECO:0000313" key="4">
    <source>
        <dbReference type="Proteomes" id="UP001519295"/>
    </source>
</evidence>
<name>A0ABS4VKS3_9PSEU</name>